<protein>
    <recommendedName>
        <fullName evidence="3">NmrA-like domain-containing protein</fullName>
    </recommendedName>
</protein>
<proteinExistence type="predicted"/>
<accession>A0A9P7A4S1</accession>
<dbReference type="Proteomes" id="UP000714275">
    <property type="component" value="Unassembled WGS sequence"/>
</dbReference>
<dbReference type="SUPFAM" id="SSF51735">
    <property type="entry name" value="NAD(P)-binding Rossmann-fold domains"/>
    <property type="match status" value="1"/>
</dbReference>
<evidence type="ECO:0000313" key="1">
    <source>
        <dbReference type="EMBL" id="KAG1782332.1"/>
    </source>
</evidence>
<dbReference type="EMBL" id="JABBWD010000003">
    <property type="protein sequence ID" value="KAG1782332.1"/>
    <property type="molecule type" value="Genomic_DNA"/>
</dbReference>
<dbReference type="PANTHER" id="PTHR43162:SF1">
    <property type="entry name" value="PRESTALK A DIFFERENTIATION PROTEIN A"/>
    <property type="match status" value="1"/>
</dbReference>
<dbReference type="AlphaFoldDB" id="A0A9P7A4S1"/>
<name>A0A9P7A4S1_9AGAM</name>
<dbReference type="InterPro" id="IPR036291">
    <property type="entry name" value="NAD(P)-bd_dom_sf"/>
</dbReference>
<dbReference type="OrthoDB" id="10254221at2759"/>
<evidence type="ECO:0000313" key="2">
    <source>
        <dbReference type="Proteomes" id="UP000714275"/>
    </source>
</evidence>
<gene>
    <name evidence="1" type="ORF">EV702DRAFT_375684</name>
</gene>
<dbReference type="InterPro" id="IPR051604">
    <property type="entry name" value="Ergot_Alk_Oxidoreductase"/>
</dbReference>
<dbReference type="PANTHER" id="PTHR43162">
    <property type="match status" value="1"/>
</dbReference>
<organism evidence="1 2">
    <name type="scientific">Suillus placidus</name>
    <dbReference type="NCBI Taxonomy" id="48579"/>
    <lineage>
        <taxon>Eukaryota</taxon>
        <taxon>Fungi</taxon>
        <taxon>Dikarya</taxon>
        <taxon>Basidiomycota</taxon>
        <taxon>Agaricomycotina</taxon>
        <taxon>Agaricomycetes</taxon>
        <taxon>Agaricomycetidae</taxon>
        <taxon>Boletales</taxon>
        <taxon>Suillineae</taxon>
        <taxon>Suillaceae</taxon>
        <taxon>Suillus</taxon>
    </lineage>
</organism>
<keyword evidence="2" id="KW-1185">Reference proteome</keyword>
<sequence length="321" mass="35161">MSRSICITAADGQAGHLITELLLSNQFRPKFKELFCVTLHPERCQDLEEMGANIMPHTVSGHVGLAQDLRESGADTIFMIPPAHAHKLRLARDILKAVTAADIKNTVLLSVAGADLAEEKTQPHLRQFTKLETEMMHPRYTGPGATKAGTSQCVIRAGYYAENLLPHEKDVNNNGMLRLPIGYVNSFAPVALGDVVKVAANILVSEGPRGLSERFENQLITLTGPMMCNGVELAAAASQAGVNIEFANISDVEATQLLESNTDVDKQYLLEYYSLVREGKTNYVSTLDFAPITGEEPTNLPEFFKTYESEFKPKKPQTVGQ</sequence>
<comment type="caution">
    <text evidence="1">The sequence shown here is derived from an EMBL/GenBank/DDBJ whole genome shotgun (WGS) entry which is preliminary data.</text>
</comment>
<dbReference type="Gene3D" id="3.40.50.720">
    <property type="entry name" value="NAD(P)-binding Rossmann-like Domain"/>
    <property type="match status" value="1"/>
</dbReference>
<evidence type="ECO:0008006" key="3">
    <source>
        <dbReference type="Google" id="ProtNLM"/>
    </source>
</evidence>
<reference evidence="1" key="1">
    <citation type="journal article" date="2020" name="New Phytol.">
        <title>Comparative genomics reveals dynamic genome evolution in host specialist ectomycorrhizal fungi.</title>
        <authorList>
            <person name="Lofgren L.A."/>
            <person name="Nguyen N.H."/>
            <person name="Vilgalys R."/>
            <person name="Ruytinx J."/>
            <person name="Liao H.L."/>
            <person name="Branco S."/>
            <person name="Kuo A."/>
            <person name="LaButti K."/>
            <person name="Lipzen A."/>
            <person name="Andreopoulos W."/>
            <person name="Pangilinan J."/>
            <person name="Riley R."/>
            <person name="Hundley H."/>
            <person name="Na H."/>
            <person name="Barry K."/>
            <person name="Grigoriev I.V."/>
            <person name="Stajich J.E."/>
            <person name="Kennedy P.G."/>
        </authorList>
    </citation>
    <scope>NUCLEOTIDE SEQUENCE</scope>
    <source>
        <strain evidence="1">DOB743</strain>
    </source>
</reference>
<dbReference type="Gene3D" id="3.90.25.10">
    <property type="entry name" value="UDP-galactose 4-epimerase, domain 1"/>
    <property type="match status" value="1"/>
</dbReference>